<evidence type="ECO:0000256" key="5">
    <source>
        <dbReference type="ARBA" id="ARBA00036820"/>
    </source>
</evidence>
<dbReference type="SUPFAM" id="SSF56112">
    <property type="entry name" value="Protein kinase-like (PK-like)"/>
    <property type="match status" value="1"/>
</dbReference>
<evidence type="ECO:0000256" key="3">
    <source>
        <dbReference type="ARBA" id="ARBA00022679"/>
    </source>
</evidence>
<dbReference type="Proteomes" id="UP000057737">
    <property type="component" value="Unassembled WGS sequence"/>
</dbReference>
<dbReference type="EMBL" id="LNCU01000032">
    <property type="protein sequence ID" value="KWV59274.1"/>
    <property type="molecule type" value="Genomic_DNA"/>
</dbReference>
<evidence type="ECO:0000256" key="6">
    <source>
        <dbReference type="ARBA" id="ARBA00037368"/>
    </source>
</evidence>
<dbReference type="GO" id="GO:0005737">
    <property type="term" value="C:cytoplasm"/>
    <property type="evidence" value="ECO:0007669"/>
    <property type="project" value="UniProtKB-SubCell"/>
</dbReference>
<evidence type="ECO:0000256" key="1">
    <source>
        <dbReference type="ARBA" id="ARBA00004496"/>
    </source>
</evidence>
<sequence>MNDVATGSYSRASAGDALSSHWTLLLLAEVEDLVARIYGLSGSVTRLSSERDETFKFAAATGDAYVLKIANPVEDPASLAFQDGALMHLEATAPEVPVPRLIPTLQGARSHDLPVADGAARKVRLLSYLDGDQLYRLPASTARNHNLGRVLAILGQGLAGFKGRPPVGKLLWDISHTLDLADLVSHVGAERQPLVRGVLDAFADVIPQAAGSLPHQIIHNDFNPHNILIDAASPLEIAGIIDFGDMVFAPRVNDLAVALAYHLASDGWQDLAGAILRGYATVTRLEVDEIRVLPVLIKARVAISIIISEWRAASRPDNRDYILRNHHAAWQGLQRLSGLSASDLERFVSSNCEG</sequence>
<evidence type="ECO:0000256" key="2">
    <source>
        <dbReference type="ARBA" id="ARBA00022490"/>
    </source>
</evidence>
<feature type="domain" description="Aminoglycoside phosphotransferase" evidence="9">
    <location>
        <begin position="44"/>
        <end position="282"/>
    </location>
</feature>
<comment type="catalytic activity">
    <reaction evidence="5">
        <text>(5R)-5-hydroxy-L-lysine + GTP = (5R)-5-phosphooxy-L-lysine + GDP + H(+)</text>
        <dbReference type="Rhea" id="RHEA:19049"/>
        <dbReference type="ChEBI" id="CHEBI:15378"/>
        <dbReference type="ChEBI" id="CHEBI:37565"/>
        <dbReference type="ChEBI" id="CHEBI:57882"/>
        <dbReference type="ChEBI" id="CHEBI:58189"/>
        <dbReference type="ChEBI" id="CHEBI:58357"/>
        <dbReference type="EC" id="2.7.1.81"/>
    </reaction>
</comment>
<evidence type="ECO:0000259" key="9">
    <source>
        <dbReference type="Pfam" id="PF01636"/>
    </source>
</evidence>
<dbReference type="PANTHER" id="PTHR21064">
    <property type="entry name" value="AMINOGLYCOSIDE PHOSPHOTRANSFERASE DOMAIN-CONTAINING PROTEIN-RELATED"/>
    <property type="match status" value="1"/>
</dbReference>
<comment type="subcellular location">
    <subcellularLocation>
        <location evidence="1">Cytoplasm</location>
    </subcellularLocation>
</comment>
<dbReference type="Gene3D" id="3.90.1200.10">
    <property type="match status" value="1"/>
</dbReference>
<keyword evidence="4" id="KW-0418">Kinase</keyword>
<accession>A0A109K1X1</accession>
<evidence type="ECO:0000256" key="8">
    <source>
        <dbReference type="ARBA" id="ARBA00040505"/>
    </source>
</evidence>
<dbReference type="InterPro" id="IPR002575">
    <property type="entry name" value="Aminoglycoside_PTrfase"/>
</dbReference>
<dbReference type="Pfam" id="PF01636">
    <property type="entry name" value="APH"/>
    <property type="match status" value="1"/>
</dbReference>
<keyword evidence="3 10" id="KW-0808">Transferase</keyword>
<comment type="caution">
    <text evidence="10">The sequence shown here is derived from an EMBL/GenBank/DDBJ whole genome shotgun (WGS) entry which is preliminary data.</text>
</comment>
<dbReference type="GO" id="GO:0047992">
    <property type="term" value="F:hydroxylysine kinase activity"/>
    <property type="evidence" value="ECO:0007669"/>
    <property type="project" value="UniProtKB-EC"/>
</dbReference>
<comment type="function">
    <text evidence="6">Catalyzes the GTP-dependent phosphorylation of 5-hydroxy-L-lysine.</text>
</comment>
<organism evidence="10 11">
    <name type="scientific">Bradyrhizobium macuxiense</name>
    <dbReference type="NCBI Taxonomy" id="1755647"/>
    <lineage>
        <taxon>Bacteria</taxon>
        <taxon>Pseudomonadati</taxon>
        <taxon>Pseudomonadota</taxon>
        <taxon>Alphaproteobacteria</taxon>
        <taxon>Hyphomicrobiales</taxon>
        <taxon>Nitrobacteraceae</taxon>
        <taxon>Bradyrhizobium</taxon>
    </lineage>
</organism>
<dbReference type="InterPro" id="IPR011009">
    <property type="entry name" value="Kinase-like_dom_sf"/>
</dbReference>
<reference evidence="10 11" key="1">
    <citation type="submission" date="2015-11" db="EMBL/GenBank/DDBJ databases">
        <title>Draft Genome Sequence of the Strain BR 10303 (Bradyrhizobium sp.) isolated from nodules of Centrolobium paraense.</title>
        <authorList>
            <person name="Zelli J.E."/>
            <person name="Simoes-Araujo J.L."/>
            <person name="Barauna A.C."/>
            <person name="Silva K."/>
        </authorList>
    </citation>
    <scope>NUCLEOTIDE SEQUENCE [LARGE SCALE GENOMIC DNA]</scope>
    <source>
        <strain evidence="10 11">BR 10303</strain>
    </source>
</reference>
<evidence type="ECO:0000313" key="10">
    <source>
        <dbReference type="EMBL" id="KWV59274.1"/>
    </source>
</evidence>
<evidence type="ECO:0000256" key="4">
    <source>
        <dbReference type="ARBA" id="ARBA00022777"/>
    </source>
</evidence>
<name>A0A109K1X1_9BRAD</name>
<evidence type="ECO:0000256" key="7">
    <source>
        <dbReference type="ARBA" id="ARBA00038873"/>
    </source>
</evidence>
<keyword evidence="11" id="KW-1185">Reference proteome</keyword>
<proteinExistence type="predicted"/>
<dbReference type="OrthoDB" id="156345at2"/>
<keyword evidence="2" id="KW-0963">Cytoplasm</keyword>
<dbReference type="PANTHER" id="PTHR21064:SF1">
    <property type="entry name" value="HYDROXYLYSINE KINASE"/>
    <property type="match status" value="1"/>
</dbReference>
<dbReference type="RefSeq" id="WP_066502081.1">
    <property type="nucleotide sequence ID" value="NZ_LNCU01000032.1"/>
</dbReference>
<evidence type="ECO:0000313" key="11">
    <source>
        <dbReference type="Proteomes" id="UP000057737"/>
    </source>
</evidence>
<dbReference type="EC" id="2.7.1.81" evidence="7"/>
<dbReference type="AlphaFoldDB" id="A0A109K1X1"/>
<protein>
    <recommendedName>
        <fullName evidence="8">Hydroxylysine kinase</fullName>
        <ecNumber evidence="7">2.7.1.81</ecNumber>
    </recommendedName>
</protein>
<dbReference type="InterPro" id="IPR050249">
    <property type="entry name" value="Pseudomonas-type_ThrB"/>
</dbReference>
<gene>
    <name evidence="10" type="ORF">AS156_31895</name>
</gene>